<dbReference type="InterPro" id="IPR051959">
    <property type="entry name" value="PAK1-Kinase_Regulator"/>
</dbReference>
<dbReference type="InterPro" id="IPR015943">
    <property type="entry name" value="WD40/YVTN_repeat-like_dom_sf"/>
</dbReference>
<dbReference type="InterPro" id="IPR036322">
    <property type="entry name" value="WD40_repeat_dom_sf"/>
</dbReference>
<evidence type="ECO:0000256" key="2">
    <source>
        <dbReference type="ARBA" id="ARBA00022737"/>
    </source>
</evidence>
<reference evidence="6 7" key="1">
    <citation type="submission" date="2024-02" db="EMBL/GenBank/DDBJ databases">
        <authorList>
            <person name="Chen Y."/>
            <person name="Shah S."/>
            <person name="Dougan E. K."/>
            <person name="Thang M."/>
            <person name="Chan C."/>
        </authorList>
    </citation>
    <scope>NUCLEOTIDE SEQUENCE [LARGE SCALE GENOMIC DNA]</scope>
</reference>
<feature type="region of interest" description="Disordered" evidence="4">
    <location>
        <begin position="545"/>
        <end position="566"/>
    </location>
</feature>
<evidence type="ECO:0000313" key="6">
    <source>
        <dbReference type="EMBL" id="CAK9096744.1"/>
    </source>
</evidence>
<dbReference type="SMART" id="SM00320">
    <property type="entry name" value="WD40"/>
    <property type="match status" value="4"/>
</dbReference>
<keyword evidence="1 3" id="KW-0853">WD repeat</keyword>
<keyword evidence="5" id="KW-0732">Signal</keyword>
<protein>
    <submittedName>
        <fullName evidence="6">P21-activated protein kinase-interacting protein 1-like (PAK1-interacting protein 1-like)</fullName>
    </submittedName>
</protein>
<name>A0ABP0R931_9DINO</name>
<organism evidence="6 7">
    <name type="scientific">Durusdinium trenchii</name>
    <dbReference type="NCBI Taxonomy" id="1381693"/>
    <lineage>
        <taxon>Eukaryota</taxon>
        <taxon>Sar</taxon>
        <taxon>Alveolata</taxon>
        <taxon>Dinophyceae</taxon>
        <taxon>Suessiales</taxon>
        <taxon>Symbiodiniaceae</taxon>
        <taxon>Durusdinium</taxon>
    </lineage>
</organism>
<dbReference type="PROSITE" id="PS50082">
    <property type="entry name" value="WD_REPEATS_2"/>
    <property type="match status" value="2"/>
</dbReference>
<dbReference type="InterPro" id="IPR001680">
    <property type="entry name" value="WD40_rpt"/>
</dbReference>
<dbReference type="Pfam" id="PF00400">
    <property type="entry name" value="WD40"/>
    <property type="match status" value="2"/>
</dbReference>
<keyword evidence="2" id="KW-0677">Repeat</keyword>
<dbReference type="PANTHER" id="PTHR44675">
    <property type="entry name" value="PAK1 INTERACTING PROTEIN 1"/>
    <property type="match status" value="1"/>
</dbReference>
<feature type="repeat" description="WD" evidence="3">
    <location>
        <begin position="348"/>
        <end position="389"/>
    </location>
</feature>
<feature type="chain" id="PRO_5045201907" evidence="5">
    <location>
        <begin position="16"/>
        <end position="566"/>
    </location>
</feature>
<accession>A0ABP0R931</accession>
<proteinExistence type="predicted"/>
<sequence length="566" mass="61962">MRLLCLLSFLHGLEASRISLADVQGLFSRQRLSSDQAVVSNRSVTSLDATTSKKKEKHPCSQVVSGAEDRERSHWFGGDCKCPAGYVVAGKSWECKDALGKQKFSSKIGPTKCHCAATSECESMVLGAKQRNSYKKNPDRPCKCEDHDFVLEGKAPQCAVFLGERYFPNTLPPQECYCHRANLVEYDCSEIAHGAVETDKQQKRCICPEGLFLGGEDQQCKDFYGAHIFPKRLKPGLCTCSANARPDHGTTEVFWALVWKMAQRFGYAPHVGCVKALHCTQDGKLATGATDNAVRLFDLAKGVEMGELQEHEDSVAAVQFWGPSLITGSSDGQVCIWRCSDYELLLKFRGHKASVTCLAVHPSGRMMASAGRDQRIQLWDLTRGTSAAHLSVLEAVEALEWSPDGQSIAALSPRDLVAVEVASNSVASFKDPASAGFMRVSFTAVAWLSSKVLALGDGRGQVQIFEKEGEALTEVCKVPRDGNVTGRIKALIKVNARLMVGLSTGLVEVWSLGDLKAGSFTLLRVVDTKSRLTCMTVWAPGQGSQVLEDKHPKGQRENRLRKMREI</sequence>
<feature type="repeat" description="WD" evidence="3">
    <location>
        <begin position="308"/>
        <end position="337"/>
    </location>
</feature>
<evidence type="ECO:0000313" key="7">
    <source>
        <dbReference type="Proteomes" id="UP001642464"/>
    </source>
</evidence>
<gene>
    <name evidence="6" type="ORF">SCF082_LOCUS45409</name>
</gene>
<dbReference type="Gene3D" id="2.130.10.10">
    <property type="entry name" value="YVTN repeat-like/Quinoprotein amine dehydrogenase"/>
    <property type="match status" value="1"/>
</dbReference>
<evidence type="ECO:0000256" key="4">
    <source>
        <dbReference type="SAM" id="MobiDB-lite"/>
    </source>
</evidence>
<dbReference type="InterPro" id="IPR019775">
    <property type="entry name" value="WD40_repeat_CS"/>
</dbReference>
<dbReference type="PROSITE" id="PS50294">
    <property type="entry name" value="WD_REPEATS_REGION"/>
    <property type="match status" value="1"/>
</dbReference>
<comment type="caution">
    <text evidence="6">The sequence shown here is derived from an EMBL/GenBank/DDBJ whole genome shotgun (WGS) entry which is preliminary data.</text>
</comment>
<evidence type="ECO:0000256" key="1">
    <source>
        <dbReference type="ARBA" id="ARBA00022574"/>
    </source>
</evidence>
<dbReference type="EMBL" id="CAXAMM010041006">
    <property type="protein sequence ID" value="CAK9096744.1"/>
    <property type="molecule type" value="Genomic_DNA"/>
</dbReference>
<evidence type="ECO:0000256" key="5">
    <source>
        <dbReference type="SAM" id="SignalP"/>
    </source>
</evidence>
<keyword evidence="7" id="KW-1185">Reference proteome</keyword>
<evidence type="ECO:0000256" key="3">
    <source>
        <dbReference type="PROSITE-ProRule" id="PRU00221"/>
    </source>
</evidence>
<feature type="compositionally biased region" description="Basic and acidic residues" evidence="4">
    <location>
        <begin position="547"/>
        <end position="566"/>
    </location>
</feature>
<dbReference type="PANTHER" id="PTHR44675:SF1">
    <property type="entry name" value="P21-ACTIVATED PROTEIN KINASE-INTERACTING PROTEIN 1"/>
    <property type="match status" value="1"/>
</dbReference>
<dbReference type="SUPFAM" id="SSF50978">
    <property type="entry name" value="WD40 repeat-like"/>
    <property type="match status" value="1"/>
</dbReference>
<dbReference type="PROSITE" id="PS00678">
    <property type="entry name" value="WD_REPEATS_1"/>
    <property type="match status" value="1"/>
</dbReference>
<feature type="signal peptide" evidence="5">
    <location>
        <begin position="1"/>
        <end position="15"/>
    </location>
</feature>
<dbReference type="Proteomes" id="UP001642464">
    <property type="component" value="Unassembled WGS sequence"/>
</dbReference>